<keyword evidence="3" id="KW-1185">Reference proteome</keyword>
<dbReference type="Gene3D" id="3.30.710.10">
    <property type="entry name" value="Potassium Channel Kv1.1, Chain A"/>
    <property type="match status" value="1"/>
</dbReference>
<organism evidence="2 3">
    <name type="scientific">Trichonephila clavata</name>
    <name type="common">Joro spider</name>
    <name type="synonym">Nephila clavata</name>
    <dbReference type="NCBI Taxonomy" id="2740835"/>
    <lineage>
        <taxon>Eukaryota</taxon>
        <taxon>Metazoa</taxon>
        <taxon>Ecdysozoa</taxon>
        <taxon>Arthropoda</taxon>
        <taxon>Chelicerata</taxon>
        <taxon>Arachnida</taxon>
        <taxon>Araneae</taxon>
        <taxon>Araneomorphae</taxon>
        <taxon>Entelegynae</taxon>
        <taxon>Araneoidea</taxon>
        <taxon>Nephilidae</taxon>
        <taxon>Trichonephila</taxon>
    </lineage>
</organism>
<gene>
    <name evidence="2" type="primary">AVEN_165906_1</name>
    <name evidence="2" type="ORF">TNCT_585611</name>
</gene>
<feature type="domain" description="BTB" evidence="1">
    <location>
        <begin position="108"/>
        <end position="157"/>
    </location>
</feature>
<accession>A0A8X6GG66</accession>
<dbReference type="AlphaFoldDB" id="A0A8X6GG66"/>
<dbReference type="Proteomes" id="UP000887116">
    <property type="component" value="Unassembled WGS sequence"/>
</dbReference>
<dbReference type="SUPFAM" id="SSF54695">
    <property type="entry name" value="POZ domain"/>
    <property type="match status" value="1"/>
</dbReference>
<dbReference type="SMART" id="SM00225">
    <property type="entry name" value="BTB"/>
    <property type="match status" value="1"/>
</dbReference>
<dbReference type="InterPro" id="IPR000210">
    <property type="entry name" value="BTB/POZ_dom"/>
</dbReference>
<dbReference type="EMBL" id="BMAO01025229">
    <property type="protein sequence ID" value="GFR01295.1"/>
    <property type="molecule type" value="Genomic_DNA"/>
</dbReference>
<dbReference type="InterPro" id="IPR011333">
    <property type="entry name" value="SKP1/BTB/POZ_sf"/>
</dbReference>
<name>A0A8X6GG66_TRICU</name>
<evidence type="ECO:0000313" key="2">
    <source>
        <dbReference type="EMBL" id="GFR01295.1"/>
    </source>
</evidence>
<proteinExistence type="predicted"/>
<dbReference type="PROSITE" id="PS50097">
    <property type="entry name" value="BTB"/>
    <property type="match status" value="1"/>
</dbReference>
<evidence type="ECO:0000313" key="3">
    <source>
        <dbReference type="Proteomes" id="UP000887116"/>
    </source>
</evidence>
<comment type="caution">
    <text evidence="2">The sequence shown here is derived from an EMBL/GenBank/DDBJ whole genome shotgun (WGS) entry which is preliminary data.</text>
</comment>
<protein>
    <recommendedName>
        <fullName evidence="1">BTB domain-containing protein</fullName>
    </recommendedName>
</protein>
<sequence length="254" mass="29818">MVKVQSKSIELNRQKLTKEERNSNEVENGETSLSRKFVDEIQSTRFKNDIDFLKEIIFYLMTEEEEFFVEEDFENDKKNEWYLNVETMDGAQFAIPFENTNESLGSKLVASSPVFEAMLKHPMQERSQKSVELSDINSQTFINFLNYLKSGVFKEESVIDVFNLYKFGDKYIIKDLMRMCADRMASYSSMGIIDVGGLADMHNDDYLLQLVESLKNKKLNSFVSHPKMDEALNIYRNPFEKNESEQYSEFDFYH</sequence>
<dbReference type="CDD" id="cd18186">
    <property type="entry name" value="BTB_POZ_ZBTB_KLHL-like"/>
    <property type="match status" value="1"/>
</dbReference>
<dbReference type="Pfam" id="PF00651">
    <property type="entry name" value="BTB"/>
    <property type="match status" value="1"/>
</dbReference>
<reference evidence="2" key="1">
    <citation type="submission" date="2020-07" db="EMBL/GenBank/DDBJ databases">
        <title>Multicomponent nature underlies the extraordinary mechanical properties of spider dragline silk.</title>
        <authorList>
            <person name="Kono N."/>
            <person name="Nakamura H."/>
            <person name="Mori M."/>
            <person name="Yoshida Y."/>
            <person name="Ohtoshi R."/>
            <person name="Malay A.D."/>
            <person name="Moran D.A.P."/>
            <person name="Tomita M."/>
            <person name="Numata K."/>
            <person name="Arakawa K."/>
        </authorList>
    </citation>
    <scope>NUCLEOTIDE SEQUENCE</scope>
</reference>
<dbReference type="PANTHER" id="PTHR24413">
    <property type="entry name" value="SPECKLE-TYPE POZ PROTEIN"/>
    <property type="match status" value="1"/>
</dbReference>
<evidence type="ECO:0000259" key="1">
    <source>
        <dbReference type="PROSITE" id="PS50097"/>
    </source>
</evidence>
<dbReference type="OrthoDB" id="6426170at2759"/>